<evidence type="ECO:0000313" key="2">
    <source>
        <dbReference type="EMBL" id="MDI9242637.1"/>
    </source>
</evidence>
<feature type="transmembrane region" description="Helical" evidence="1">
    <location>
        <begin position="35"/>
        <end position="55"/>
    </location>
</feature>
<dbReference type="Proteomes" id="UP001300383">
    <property type="component" value="Unassembled WGS sequence"/>
</dbReference>
<keyword evidence="1" id="KW-0472">Membrane</keyword>
<evidence type="ECO:0000256" key="1">
    <source>
        <dbReference type="SAM" id="Phobius"/>
    </source>
</evidence>
<comment type="caution">
    <text evidence="2">The sequence shown here is derived from an EMBL/GenBank/DDBJ whole genome shotgun (WGS) entry which is preliminary data.</text>
</comment>
<keyword evidence="1" id="KW-0812">Transmembrane</keyword>
<dbReference type="EMBL" id="JASGBQ010000016">
    <property type="protein sequence ID" value="MDI9242637.1"/>
    <property type="molecule type" value="Genomic_DNA"/>
</dbReference>
<reference evidence="2 3" key="1">
    <citation type="submission" date="2023-05" db="EMBL/GenBank/DDBJ databases">
        <title>[ruminococcus] sp. nov., isolated from a pig farm feces dump.</title>
        <authorList>
            <person name="Chang Y.-H."/>
        </authorList>
    </citation>
    <scope>NUCLEOTIDE SEQUENCE [LARGE SCALE GENOMIC DNA]</scope>
    <source>
        <strain evidence="2 3">YH-rum2234</strain>
    </source>
</reference>
<keyword evidence="1" id="KW-1133">Transmembrane helix</keyword>
<sequence length="576" mass="65150">MKIFDFKMYTSGMNPGAQAPERKVRQPKPPKGGPVFRVLISLLITLVFGGIYFYLKLPALNIHNEGLYSFVILLCIVFSVCMILLQGFRSSSVREYVGYTRKKLAVPFVIVILSILVMVVGSIAGWVVFRAKAYSELMPMTTGDFAAEVSEIGWSQIPLLDENSSNNLANRKLGELSDLVSQFEVDDASAQINYQGNPVRVNYLNYSDFFKWWNNRGTGIPAYIRIDMRSQDVEVVRLEEGIKYSPSEYFNRNLLRHLRFQYPTLMFDDVNFEIDDEGTPYWIASVLTKRIGLFGGADINGAVLVNAVTGESQYYDIGDVPSWVDRVYSSDLIVNQYDYYGRYHNGFWNSIFGQKDCTETTDGFNYIAQDDDVWLYTGITSVTGDRGNIGFILVNQRTKEARYYSCAGAEEYSAASSAEGAVQQFSYKATFPLLLNISDQPTYFMALKDAAGLVKMYAMVNVQQYQIVATGNTVSDCQQKYHELLIENQILAEEEPETEPEVELLKTSGKIEEIRSANIDGNTIYYLRLEKGTVYYTVSAKEYPMAVILDVGDRVDISYVQSEETLVEAEELEIKK</sequence>
<evidence type="ECO:0000313" key="3">
    <source>
        <dbReference type="Proteomes" id="UP001300383"/>
    </source>
</evidence>
<dbReference type="RefSeq" id="WP_283231084.1">
    <property type="nucleotide sequence ID" value="NZ_JASGBQ010000016.1"/>
</dbReference>
<proteinExistence type="predicted"/>
<dbReference type="AlphaFoldDB" id="A0AAP4EY85"/>
<name>A0AAP4EY85_9FIRM</name>
<organism evidence="2 3">
    <name type="scientific">Fusibacillus kribbianus</name>
    <dbReference type="NCBI Taxonomy" id="3044208"/>
    <lineage>
        <taxon>Bacteria</taxon>
        <taxon>Bacillati</taxon>
        <taxon>Bacillota</taxon>
        <taxon>Clostridia</taxon>
        <taxon>Lachnospirales</taxon>
        <taxon>Lachnospiraceae</taxon>
        <taxon>Fusibacillus</taxon>
    </lineage>
</organism>
<keyword evidence="3" id="KW-1185">Reference proteome</keyword>
<accession>A0AAP4EY85</accession>
<feature type="transmembrane region" description="Helical" evidence="1">
    <location>
        <begin position="67"/>
        <end position="85"/>
    </location>
</feature>
<feature type="transmembrane region" description="Helical" evidence="1">
    <location>
        <begin position="106"/>
        <end position="129"/>
    </location>
</feature>
<protein>
    <submittedName>
        <fullName evidence="2">CvpA family protein</fullName>
    </submittedName>
</protein>
<gene>
    <name evidence="2" type="ORF">QJ036_09160</name>
</gene>